<evidence type="ECO:0000256" key="3">
    <source>
        <dbReference type="ARBA" id="ARBA00022827"/>
    </source>
</evidence>
<proteinExistence type="predicted"/>
<evidence type="ECO:0000313" key="6">
    <source>
        <dbReference type="EMBL" id="SVB00762.1"/>
    </source>
</evidence>
<dbReference type="InterPro" id="IPR003953">
    <property type="entry name" value="FAD-dep_OxRdtase_2_FAD-bd"/>
</dbReference>
<evidence type="ECO:0000259" key="5">
    <source>
        <dbReference type="Pfam" id="PF00890"/>
    </source>
</evidence>
<gene>
    <name evidence="6" type="ORF">METZ01_LOCUS153616</name>
</gene>
<dbReference type="EMBL" id="UINC01025348">
    <property type="protein sequence ID" value="SVB00762.1"/>
    <property type="molecule type" value="Genomic_DNA"/>
</dbReference>
<dbReference type="Gene3D" id="3.50.50.60">
    <property type="entry name" value="FAD/NAD(P)-binding domain"/>
    <property type="match status" value="1"/>
</dbReference>
<dbReference type="Gene3D" id="3.90.700.10">
    <property type="entry name" value="Succinate dehydrogenase/fumarate reductase flavoprotein, catalytic domain"/>
    <property type="match status" value="1"/>
</dbReference>
<protein>
    <recommendedName>
        <fullName evidence="5">FAD-dependent oxidoreductase 2 FAD-binding domain-containing protein</fullName>
    </recommendedName>
</protein>
<dbReference type="InterPro" id="IPR050315">
    <property type="entry name" value="FAD-oxidoreductase_2"/>
</dbReference>
<keyword evidence="3" id="KW-0274">FAD</keyword>
<dbReference type="Pfam" id="PF00890">
    <property type="entry name" value="FAD_binding_2"/>
    <property type="match status" value="1"/>
</dbReference>
<keyword evidence="4" id="KW-0560">Oxidoreductase</keyword>
<dbReference type="InterPro" id="IPR036188">
    <property type="entry name" value="FAD/NAD-bd_sf"/>
</dbReference>
<sequence length="352" mass="36951">MNTVANIDFEVEVAVPVIIVGGGACGLVAALTLADAGIDSLVLERDALPSGSTALSSGMIPACATHLQRTAGVKDSVEMLIHDIQAKAKGQADPAVVRAVAEVSGPTVEWLITDHGIELTLVDGFLYPGFSALRMHAPLSRQGADLMSGLLRAAEAARIDIMTNALVTDLVALNDGRVIGVTVQRPDGSTEKIGCQAVILACNGYGGNPDMVREHIPEMAAAEYFGHPGNQGDAVQWGTSLGAAVKHMGAYQGHSSVATPHGILITWALMMEGGIQINCFGERFSNEHRGYSEQAVDVLSQPDQVAWLVIDDRLLTLGREFEEFKLAEAAGAVRHGSSVEDLSRKTGIPGAP</sequence>
<feature type="non-terminal residue" evidence="6">
    <location>
        <position position="352"/>
    </location>
</feature>
<dbReference type="PANTHER" id="PTHR43400">
    <property type="entry name" value="FUMARATE REDUCTASE"/>
    <property type="match status" value="1"/>
</dbReference>
<comment type="cofactor">
    <cofactor evidence="1">
        <name>FAD</name>
        <dbReference type="ChEBI" id="CHEBI:57692"/>
    </cofactor>
</comment>
<dbReference type="InterPro" id="IPR027477">
    <property type="entry name" value="Succ_DH/fumarate_Rdtase_cat_sf"/>
</dbReference>
<name>A0A382AI08_9ZZZZ</name>
<feature type="domain" description="FAD-dependent oxidoreductase 2 FAD-binding" evidence="5">
    <location>
        <begin position="17"/>
        <end position="299"/>
    </location>
</feature>
<dbReference type="GO" id="GO:0016491">
    <property type="term" value="F:oxidoreductase activity"/>
    <property type="evidence" value="ECO:0007669"/>
    <property type="project" value="UniProtKB-KW"/>
</dbReference>
<accession>A0A382AI08</accession>
<dbReference type="PANTHER" id="PTHR43400:SF7">
    <property type="entry name" value="FAD-DEPENDENT OXIDOREDUCTASE 2 FAD BINDING DOMAIN-CONTAINING PROTEIN"/>
    <property type="match status" value="1"/>
</dbReference>
<keyword evidence="2" id="KW-0285">Flavoprotein</keyword>
<dbReference type="SUPFAM" id="SSF51905">
    <property type="entry name" value="FAD/NAD(P)-binding domain"/>
    <property type="match status" value="1"/>
</dbReference>
<dbReference type="AlphaFoldDB" id="A0A382AI08"/>
<reference evidence="6" key="1">
    <citation type="submission" date="2018-05" db="EMBL/GenBank/DDBJ databases">
        <authorList>
            <person name="Lanie J.A."/>
            <person name="Ng W.-L."/>
            <person name="Kazmierczak K.M."/>
            <person name="Andrzejewski T.M."/>
            <person name="Davidsen T.M."/>
            <person name="Wayne K.J."/>
            <person name="Tettelin H."/>
            <person name="Glass J.I."/>
            <person name="Rusch D."/>
            <person name="Podicherti R."/>
            <person name="Tsui H.-C.T."/>
            <person name="Winkler M.E."/>
        </authorList>
    </citation>
    <scope>NUCLEOTIDE SEQUENCE</scope>
</reference>
<evidence type="ECO:0000256" key="2">
    <source>
        <dbReference type="ARBA" id="ARBA00022630"/>
    </source>
</evidence>
<dbReference type="SUPFAM" id="SSF56425">
    <property type="entry name" value="Succinate dehydrogenase/fumarate reductase flavoprotein, catalytic domain"/>
    <property type="match status" value="1"/>
</dbReference>
<evidence type="ECO:0000256" key="4">
    <source>
        <dbReference type="ARBA" id="ARBA00023002"/>
    </source>
</evidence>
<organism evidence="6">
    <name type="scientific">marine metagenome</name>
    <dbReference type="NCBI Taxonomy" id="408172"/>
    <lineage>
        <taxon>unclassified sequences</taxon>
        <taxon>metagenomes</taxon>
        <taxon>ecological metagenomes</taxon>
    </lineage>
</organism>
<evidence type="ECO:0000256" key="1">
    <source>
        <dbReference type="ARBA" id="ARBA00001974"/>
    </source>
</evidence>